<dbReference type="Gene3D" id="3.80.10.10">
    <property type="entry name" value="Ribonuclease Inhibitor"/>
    <property type="match status" value="1"/>
</dbReference>
<gene>
    <name evidence="2" type="ORF">MSAN_00818100</name>
</gene>
<dbReference type="AlphaFoldDB" id="A0A8H6Z1D3"/>
<dbReference type="SUPFAM" id="SSF52047">
    <property type="entry name" value="RNI-like"/>
    <property type="match status" value="1"/>
</dbReference>
<evidence type="ECO:0000256" key="1">
    <source>
        <dbReference type="SAM" id="Coils"/>
    </source>
</evidence>
<keyword evidence="3" id="KW-1185">Reference proteome</keyword>
<accession>A0A8H6Z1D3</accession>
<keyword evidence="1" id="KW-0175">Coiled coil</keyword>
<dbReference type="Proteomes" id="UP000623467">
    <property type="component" value="Unassembled WGS sequence"/>
</dbReference>
<name>A0A8H6Z1D3_9AGAR</name>
<dbReference type="InterPro" id="IPR036047">
    <property type="entry name" value="F-box-like_dom_sf"/>
</dbReference>
<dbReference type="EMBL" id="JACAZH010000005">
    <property type="protein sequence ID" value="KAF7367550.1"/>
    <property type="molecule type" value="Genomic_DNA"/>
</dbReference>
<dbReference type="OrthoDB" id="3139566at2759"/>
<proteinExistence type="predicted"/>
<evidence type="ECO:0000313" key="3">
    <source>
        <dbReference type="Proteomes" id="UP000623467"/>
    </source>
</evidence>
<dbReference type="SUPFAM" id="SSF81383">
    <property type="entry name" value="F-box domain"/>
    <property type="match status" value="1"/>
</dbReference>
<comment type="caution">
    <text evidence="2">The sequence shown here is derived from an EMBL/GenBank/DDBJ whole genome shotgun (WGS) entry which is preliminary data.</text>
</comment>
<dbReference type="InterPro" id="IPR032675">
    <property type="entry name" value="LRR_dom_sf"/>
</dbReference>
<protein>
    <submittedName>
        <fullName evidence="2">F-box domain-containing protein</fullName>
    </submittedName>
</protein>
<reference evidence="2" key="1">
    <citation type="submission" date="2020-05" db="EMBL/GenBank/DDBJ databases">
        <title>Mycena genomes resolve the evolution of fungal bioluminescence.</title>
        <authorList>
            <person name="Tsai I.J."/>
        </authorList>
    </citation>
    <scope>NUCLEOTIDE SEQUENCE</scope>
    <source>
        <strain evidence="2">160909Yilan</strain>
    </source>
</reference>
<dbReference type="Gene3D" id="1.20.1280.50">
    <property type="match status" value="1"/>
</dbReference>
<sequence length="361" mass="40788">MLSELAADRARIEDLDAEIRALERSLSILRNEKAQVQERLDSYKYPVLSLPNEIVAEIFVYFLPTYPLRPPLIGADSPTLLTHVCHKWRDIAVATPELWRALLFNHHTFPDIDLQLELCRLWLTRSQSYPLSMEFSKLLDIPSLSPLIVDALAPHRARMVHLSVYVADLPKLVEGPLPMLSELELTINKTSDLEFRTTLPEAPLLRSVTLNGFVESYPVTLPLVQLTSLTVSPAYRREYVTILREAPNLVHCTLGVCNDIDSQLDRIELLSLESLSLFACGTNTIGCLDDFITPALRSLRLPETFLYPGSIESLSAFISKCDRLQQVDVTGPRTIPKASYRQAFRSIQFFFEEDSSSDAES</sequence>
<evidence type="ECO:0000313" key="2">
    <source>
        <dbReference type="EMBL" id="KAF7367550.1"/>
    </source>
</evidence>
<organism evidence="2 3">
    <name type="scientific">Mycena sanguinolenta</name>
    <dbReference type="NCBI Taxonomy" id="230812"/>
    <lineage>
        <taxon>Eukaryota</taxon>
        <taxon>Fungi</taxon>
        <taxon>Dikarya</taxon>
        <taxon>Basidiomycota</taxon>
        <taxon>Agaricomycotina</taxon>
        <taxon>Agaricomycetes</taxon>
        <taxon>Agaricomycetidae</taxon>
        <taxon>Agaricales</taxon>
        <taxon>Marasmiineae</taxon>
        <taxon>Mycenaceae</taxon>
        <taxon>Mycena</taxon>
    </lineage>
</organism>
<feature type="coiled-coil region" evidence="1">
    <location>
        <begin position="5"/>
        <end position="39"/>
    </location>
</feature>